<accession>A0A4Y7Q2X3</accession>
<name>A0A4Y7Q2X3_9AGAM</name>
<reference evidence="3 4" key="1">
    <citation type="submission" date="2018-06" db="EMBL/GenBank/DDBJ databases">
        <title>A transcriptomic atlas of mushroom development highlights an independent origin of complex multicellularity.</title>
        <authorList>
            <consortium name="DOE Joint Genome Institute"/>
            <person name="Krizsan K."/>
            <person name="Almasi E."/>
            <person name="Merenyi Z."/>
            <person name="Sahu N."/>
            <person name="Viragh M."/>
            <person name="Koszo T."/>
            <person name="Mondo S."/>
            <person name="Kiss B."/>
            <person name="Balint B."/>
            <person name="Kues U."/>
            <person name="Barry K."/>
            <person name="Hegedus J.C."/>
            <person name="Henrissat B."/>
            <person name="Johnson J."/>
            <person name="Lipzen A."/>
            <person name="Ohm R."/>
            <person name="Nagy I."/>
            <person name="Pangilinan J."/>
            <person name="Yan J."/>
            <person name="Xiong Y."/>
            <person name="Grigoriev I.V."/>
            <person name="Hibbett D.S."/>
            <person name="Nagy L.G."/>
        </authorList>
    </citation>
    <scope>NUCLEOTIDE SEQUENCE [LARGE SCALE GENOMIC DNA]</scope>
    <source>
        <strain evidence="3 4">SZMC22713</strain>
    </source>
</reference>
<dbReference type="InterPro" id="IPR008271">
    <property type="entry name" value="Ser/Thr_kinase_AS"/>
</dbReference>
<keyword evidence="3" id="KW-0808">Transferase</keyword>
<dbReference type="AlphaFoldDB" id="A0A4Y7Q2X3"/>
<feature type="compositionally biased region" description="Polar residues" evidence="1">
    <location>
        <begin position="80"/>
        <end position="89"/>
    </location>
</feature>
<feature type="compositionally biased region" description="Basic and acidic residues" evidence="1">
    <location>
        <begin position="179"/>
        <end position="200"/>
    </location>
</feature>
<feature type="compositionally biased region" description="Polar residues" evidence="1">
    <location>
        <begin position="48"/>
        <end position="63"/>
    </location>
</feature>
<dbReference type="PROSITE" id="PS00108">
    <property type="entry name" value="PROTEIN_KINASE_ST"/>
    <property type="match status" value="1"/>
</dbReference>
<dbReference type="VEuPathDB" id="FungiDB:BD410DRAFT_279209"/>
<keyword evidence="3" id="KW-0418">Kinase</keyword>
<evidence type="ECO:0000313" key="3">
    <source>
        <dbReference type="EMBL" id="TDL21795.1"/>
    </source>
</evidence>
<dbReference type="GO" id="GO:0005524">
    <property type="term" value="F:ATP binding"/>
    <property type="evidence" value="ECO:0007669"/>
    <property type="project" value="InterPro"/>
</dbReference>
<feature type="compositionally biased region" description="Low complexity" evidence="1">
    <location>
        <begin position="134"/>
        <end position="156"/>
    </location>
</feature>
<dbReference type="PANTHER" id="PTHR44329">
    <property type="entry name" value="SERINE/THREONINE-PROTEIN KINASE TNNI3K-RELATED"/>
    <property type="match status" value="1"/>
</dbReference>
<evidence type="ECO:0000256" key="1">
    <source>
        <dbReference type="SAM" id="MobiDB-lite"/>
    </source>
</evidence>
<feature type="region of interest" description="Disordered" evidence="1">
    <location>
        <begin position="1"/>
        <end position="287"/>
    </location>
</feature>
<feature type="compositionally biased region" description="Low complexity" evidence="1">
    <location>
        <begin position="271"/>
        <end position="287"/>
    </location>
</feature>
<evidence type="ECO:0000259" key="2">
    <source>
        <dbReference type="PROSITE" id="PS50011"/>
    </source>
</evidence>
<feature type="compositionally biased region" description="Basic and acidic residues" evidence="1">
    <location>
        <begin position="236"/>
        <end position="270"/>
    </location>
</feature>
<dbReference type="Gene3D" id="1.10.510.10">
    <property type="entry name" value="Transferase(Phosphotransferase) domain 1"/>
    <property type="match status" value="1"/>
</dbReference>
<dbReference type="Proteomes" id="UP000294933">
    <property type="component" value="Unassembled WGS sequence"/>
</dbReference>
<dbReference type="Pfam" id="PF07714">
    <property type="entry name" value="PK_Tyr_Ser-Thr"/>
    <property type="match status" value="1"/>
</dbReference>
<dbReference type="STRING" id="50990.A0A4Y7Q2X3"/>
<feature type="compositionally biased region" description="Pro residues" evidence="1">
    <location>
        <begin position="1"/>
        <end position="17"/>
    </location>
</feature>
<dbReference type="InterPro" id="IPR000719">
    <property type="entry name" value="Prot_kinase_dom"/>
</dbReference>
<evidence type="ECO:0000313" key="4">
    <source>
        <dbReference type="Proteomes" id="UP000294933"/>
    </source>
</evidence>
<proteinExistence type="predicted"/>
<dbReference type="InterPro" id="IPR001245">
    <property type="entry name" value="Ser-Thr/Tyr_kinase_cat_dom"/>
</dbReference>
<protein>
    <submittedName>
        <fullName evidence="3">Kinase-like protein</fullName>
    </submittedName>
</protein>
<dbReference type="EMBL" id="ML170178">
    <property type="protein sequence ID" value="TDL21795.1"/>
    <property type="molecule type" value="Genomic_DNA"/>
</dbReference>
<dbReference type="PROSITE" id="PS50011">
    <property type="entry name" value="PROTEIN_KINASE_DOM"/>
    <property type="match status" value="1"/>
</dbReference>
<sequence length="688" mass="76271">MKPAPAPYRPAPTPQPVSPNVIYRPVSQSQPQLQSLRSPPAPPQLASNTINNPMSQSSGQFQSIRPAPAPPQALNAIDRSMSQSPGQFQPTRPAPAPPRASNAIDRSMSQRPNTPKKPLEQINSTSLMERKQQQDPLLPQILPSIQQQQQQPQEPLATKGSLGASSKSPSLVAPAGVGPHERDRERQRAREHGPLQEKRGAQILSQTDVQRQQTEPILRSSSLHMPLKTPVALAGEGERELERARERERDLDWQELERDHQKANRGDRQSEPPTAATAQSSPPATAAFDMNTIQRIAMTVLDDREVKKKFLAMSQSDPIPVANLFQTLLDQDDLPTQTRSQLARSLARLAKSSRCYPDCLTLTTIRRTGTDPVAGGGFADVWKGFFAEEPVALKALRIYKHSIREKALKEFSHEAVIWRQLKHPNILPFYGVFTGDEHFDRLCLVSPWMDAGNAIDYLNVHPDGNRLSLLSDVAQGLKYLHLFQPPIIHGDLKGANIFVSPSFTACLGDFGLARFRDSQESTLATTTGNMTGTLRWQAPELLNTVEGESTRRSEQCDIYSFGCVCLELMTGKPPFSEIRIDGAVMMAIAKGQIPQRPLENAIERGLDDTLWDLMQQCWNFDPALRPRIAQVAEYFQGHRGAARLGTVTIEDITHRGVRVSSGQHGLPDRFVSDLSNLLNQVEGDVPFV</sequence>
<dbReference type="OrthoDB" id="1890790at2759"/>
<dbReference type="GO" id="GO:0004674">
    <property type="term" value="F:protein serine/threonine kinase activity"/>
    <property type="evidence" value="ECO:0007669"/>
    <property type="project" value="TreeGrafter"/>
</dbReference>
<feature type="compositionally biased region" description="Low complexity" evidence="1">
    <location>
        <begin position="27"/>
        <end position="38"/>
    </location>
</feature>
<dbReference type="InterPro" id="IPR051681">
    <property type="entry name" value="Ser/Thr_Kinases-Pseudokinases"/>
</dbReference>
<dbReference type="SMART" id="SM00220">
    <property type="entry name" value="S_TKc"/>
    <property type="match status" value="1"/>
</dbReference>
<organism evidence="3 4">
    <name type="scientific">Rickenella mellea</name>
    <dbReference type="NCBI Taxonomy" id="50990"/>
    <lineage>
        <taxon>Eukaryota</taxon>
        <taxon>Fungi</taxon>
        <taxon>Dikarya</taxon>
        <taxon>Basidiomycota</taxon>
        <taxon>Agaricomycotina</taxon>
        <taxon>Agaricomycetes</taxon>
        <taxon>Hymenochaetales</taxon>
        <taxon>Rickenellaceae</taxon>
        <taxon>Rickenella</taxon>
    </lineage>
</organism>
<keyword evidence="4" id="KW-1185">Reference proteome</keyword>
<feature type="compositionally biased region" description="Polar residues" evidence="1">
    <location>
        <begin position="203"/>
        <end position="223"/>
    </location>
</feature>
<dbReference type="SUPFAM" id="SSF56112">
    <property type="entry name" value="Protein kinase-like (PK-like)"/>
    <property type="match status" value="1"/>
</dbReference>
<dbReference type="InterPro" id="IPR011009">
    <property type="entry name" value="Kinase-like_dom_sf"/>
</dbReference>
<gene>
    <name evidence="3" type="ORF">BD410DRAFT_279209</name>
</gene>
<feature type="domain" description="Protein kinase" evidence="2">
    <location>
        <begin position="367"/>
        <end position="635"/>
    </location>
</feature>
<dbReference type="PANTHER" id="PTHR44329:SF214">
    <property type="entry name" value="PROTEIN KINASE DOMAIN-CONTAINING PROTEIN"/>
    <property type="match status" value="1"/>
</dbReference>